<dbReference type="PROSITE" id="PS51257">
    <property type="entry name" value="PROKAR_LIPOPROTEIN"/>
    <property type="match status" value="1"/>
</dbReference>
<protein>
    <recommendedName>
        <fullName evidence="3">Lipoprotein</fullName>
    </recommendedName>
</protein>
<reference evidence="1 2" key="1">
    <citation type="submission" date="2020-08" db="EMBL/GenBank/DDBJ databases">
        <title>Genomic Encyclopedia of Type Strains, Phase IV (KMG-IV): sequencing the most valuable type-strain genomes for metagenomic binning, comparative biology and taxonomic classification.</title>
        <authorList>
            <person name="Goeker M."/>
        </authorList>
    </citation>
    <scope>NUCLEOTIDE SEQUENCE [LARGE SCALE GENOMIC DNA]</scope>
    <source>
        <strain evidence="1 2">DSM 5391</strain>
    </source>
</reference>
<dbReference type="Proteomes" id="UP000531594">
    <property type="component" value="Unassembled WGS sequence"/>
</dbReference>
<accession>A0A7X0LWC7</accession>
<dbReference type="EMBL" id="JACHGK010000011">
    <property type="protein sequence ID" value="MBB6446548.1"/>
    <property type="molecule type" value="Genomic_DNA"/>
</dbReference>
<evidence type="ECO:0000313" key="2">
    <source>
        <dbReference type="Proteomes" id="UP000531594"/>
    </source>
</evidence>
<name>A0A7X0LWC7_9BACI</name>
<comment type="caution">
    <text evidence="1">The sequence shown here is derived from an EMBL/GenBank/DDBJ whole genome shotgun (WGS) entry which is preliminary data.</text>
</comment>
<proteinExistence type="predicted"/>
<dbReference type="AlphaFoldDB" id="A0A7X0LWC7"/>
<sequence length="234" mass="26684">MQKIIFYLMITLILLVGCSGPVKTEIADSIGDQLNKDEEITKYITDLININNYTSTASEGYSFIRFDVNAEANSDFVNLSDKDKYDVLSKIANVIEENTETDYEFECGEKKICAFDNIEFTNDEDIYSFESLNMEYDLALNHNGEEIYPLEEESVTTTTNEINSSQSNINSTVNEEAVYYFMEGKFEEITNYGENYVPEIHDPQVARLAASRFGISPEEADRIYIDQTMKSIGH</sequence>
<organism evidence="1 2">
    <name type="scientific">Bacillus benzoevorans</name>
    <dbReference type="NCBI Taxonomy" id="1456"/>
    <lineage>
        <taxon>Bacteria</taxon>
        <taxon>Bacillati</taxon>
        <taxon>Bacillota</taxon>
        <taxon>Bacilli</taxon>
        <taxon>Bacillales</taxon>
        <taxon>Bacillaceae</taxon>
        <taxon>Bacillus</taxon>
    </lineage>
</organism>
<evidence type="ECO:0000313" key="1">
    <source>
        <dbReference type="EMBL" id="MBB6446548.1"/>
    </source>
</evidence>
<evidence type="ECO:0008006" key="3">
    <source>
        <dbReference type="Google" id="ProtNLM"/>
    </source>
</evidence>
<keyword evidence="2" id="KW-1185">Reference proteome</keyword>
<dbReference type="RefSeq" id="WP_184527640.1">
    <property type="nucleotide sequence ID" value="NZ_JACHGK010000011.1"/>
</dbReference>
<gene>
    <name evidence="1" type="ORF">HNR53_003207</name>
</gene>